<dbReference type="AlphaFoldDB" id="A0A166NMJ0"/>
<feature type="non-terminal residue" evidence="2">
    <location>
        <position position="70"/>
    </location>
</feature>
<dbReference type="EMBL" id="KV417522">
    <property type="protein sequence ID" value="KZP25175.1"/>
    <property type="molecule type" value="Genomic_DNA"/>
</dbReference>
<feature type="region of interest" description="Disordered" evidence="1">
    <location>
        <begin position="1"/>
        <end position="37"/>
    </location>
</feature>
<evidence type="ECO:0000256" key="1">
    <source>
        <dbReference type="SAM" id="MobiDB-lite"/>
    </source>
</evidence>
<evidence type="ECO:0000313" key="3">
    <source>
        <dbReference type="Proteomes" id="UP000076532"/>
    </source>
</evidence>
<organism evidence="2 3">
    <name type="scientific">Athelia psychrophila</name>
    <dbReference type="NCBI Taxonomy" id="1759441"/>
    <lineage>
        <taxon>Eukaryota</taxon>
        <taxon>Fungi</taxon>
        <taxon>Dikarya</taxon>
        <taxon>Basidiomycota</taxon>
        <taxon>Agaricomycotina</taxon>
        <taxon>Agaricomycetes</taxon>
        <taxon>Agaricomycetidae</taxon>
        <taxon>Atheliales</taxon>
        <taxon>Atheliaceae</taxon>
        <taxon>Athelia</taxon>
    </lineage>
</organism>
<accession>A0A166NMJ0</accession>
<dbReference type="Proteomes" id="UP000076532">
    <property type="component" value="Unassembled WGS sequence"/>
</dbReference>
<evidence type="ECO:0000313" key="2">
    <source>
        <dbReference type="EMBL" id="KZP25175.1"/>
    </source>
</evidence>
<name>A0A166NMJ0_9AGAM</name>
<sequence>PDVGAGGPPDQDMASTPDLLPKVVQSNEHASPFPTPPSFLPEALLLSIPGITRPAYGRRLASTRAIGMIH</sequence>
<feature type="non-terminal residue" evidence="2">
    <location>
        <position position="1"/>
    </location>
</feature>
<proteinExistence type="predicted"/>
<reference evidence="2 3" key="1">
    <citation type="journal article" date="2016" name="Mol. Biol. Evol.">
        <title>Comparative Genomics of Early-Diverging Mushroom-Forming Fungi Provides Insights into the Origins of Lignocellulose Decay Capabilities.</title>
        <authorList>
            <person name="Nagy L.G."/>
            <person name="Riley R."/>
            <person name="Tritt A."/>
            <person name="Adam C."/>
            <person name="Daum C."/>
            <person name="Floudas D."/>
            <person name="Sun H."/>
            <person name="Yadav J.S."/>
            <person name="Pangilinan J."/>
            <person name="Larsson K.H."/>
            <person name="Matsuura K."/>
            <person name="Barry K."/>
            <person name="Labutti K."/>
            <person name="Kuo R."/>
            <person name="Ohm R.A."/>
            <person name="Bhattacharya S.S."/>
            <person name="Shirouzu T."/>
            <person name="Yoshinaga Y."/>
            <person name="Martin F.M."/>
            <person name="Grigoriev I.V."/>
            <person name="Hibbett D.S."/>
        </authorList>
    </citation>
    <scope>NUCLEOTIDE SEQUENCE [LARGE SCALE GENOMIC DNA]</scope>
    <source>
        <strain evidence="2 3">CBS 109695</strain>
    </source>
</reference>
<keyword evidence="3" id="KW-1185">Reference proteome</keyword>
<gene>
    <name evidence="2" type="ORF">FIBSPDRAFT_856133</name>
</gene>
<protein>
    <submittedName>
        <fullName evidence="2">Uncharacterized protein</fullName>
    </submittedName>
</protein>